<dbReference type="HOGENOM" id="CLU_1111899_0_0_1"/>
<dbReference type="OrthoDB" id="6270329at2759"/>
<dbReference type="eggNOG" id="KOG0317">
    <property type="taxonomic scope" value="Eukaryota"/>
</dbReference>
<feature type="compositionally biased region" description="Polar residues" evidence="5">
    <location>
        <begin position="60"/>
        <end position="78"/>
    </location>
</feature>
<dbReference type="InterPro" id="IPR049627">
    <property type="entry name" value="SLX8"/>
</dbReference>
<dbReference type="Pfam" id="PF13920">
    <property type="entry name" value="zf-C3HC4_3"/>
    <property type="match status" value="1"/>
</dbReference>
<dbReference type="GO" id="GO:0003677">
    <property type="term" value="F:DNA binding"/>
    <property type="evidence" value="ECO:0007669"/>
    <property type="project" value="EnsemblFungi"/>
</dbReference>
<protein>
    <submittedName>
        <fullName evidence="7">SUMO-targeted ubiquitin-protein ligase E3 Slx8</fullName>
    </submittedName>
</protein>
<feature type="compositionally biased region" description="Basic residues" evidence="5">
    <location>
        <begin position="136"/>
        <end position="146"/>
    </location>
</feature>
<accession>B6K235</accession>
<reference evidence="7 9" key="1">
    <citation type="journal article" date="2011" name="Science">
        <title>Comparative functional genomics of the fission yeasts.</title>
        <authorList>
            <person name="Rhind N."/>
            <person name="Chen Z."/>
            <person name="Yassour M."/>
            <person name="Thompson D.A."/>
            <person name="Haas B.J."/>
            <person name="Habib N."/>
            <person name="Wapinski I."/>
            <person name="Roy S."/>
            <person name="Lin M.F."/>
            <person name="Heiman D.I."/>
            <person name="Young S.K."/>
            <person name="Furuya K."/>
            <person name="Guo Y."/>
            <person name="Pidoux A."/>
            <person name="Chen H.M."/>
            <person name="Robbertse B."/>
            <person name="Goldberg J.M."/>
            <person name="Aoki K."/>
            <person name="Bayne E.H."/>
            <person name="Berlin A.M."/>
            <person name="Desjardins C.A."/>
            <person name="Dobbs E."/>
            <person name="Dukaj L."/>
            <person name="Fan L."/>
            <person name="FitzGerald M.G."/>
            <person name="French C."/>
            <person name="Gujja S."/>
            <person name="Hansen K."/>
            <person name="Keifenheim D."/>
            <person name="Levin J.Z."/>
            <person name="Mosher R.A."/>
            <person name="Mueller C.A."/>
            <person name="Pfiffner J."/>
            <person name="Priest M."/>
            <person name="Russ C."/>
            <person name="Smialowska A."/>
            <person name="Swoboda P."/>
            <person name="Sykes S.M."/>
            <person name="Vaughn M."/>
            <person name="Vengrova S."/>
            <person name="Yoder R."/>
            <person name="Zeng Q."/>
            <person name="Allshire R."/>
            <person name="Baulcombe D."/>
            <person name="Birren B.W."/>
            <person name="Brown W."/>
            <person name="Ekwall K."/>
            <person name="Kellis M."/>
            <person name="Leatherwood J."/>
            <person name="Levin H."/>
            <person name="Margalit H."/>
            <person name="Martienssen R."/>
            <person name="Nieduszynski C.A."/>
            <person name="Spatafora J.W."/>
            <person name="Friedman N."/>
            <person name="Dalgaard J.Z."/>
            <person name="Baumann P."/>
            <person name="Niki H."/>
            <person name="Regev A."/>
            <person name="Nusbaum C."/>
        </authorList>
    </citation>
    <scope>NUCLEOTIDE SEQUENCE [LARGE SCALE GENOMIC DNA]</scope>
    <source>
        <strain evidence="9">yFS275 / FY16936</strain>
    </source>
</reference>
<dbReference type="SMART" id="SM00184">
    <property type="entry name" value="RING"/>
    <property type="match status" value="1"/>
</dbReference>
<keyword evidence="1" id="KW-0479">Metal-binding</keyword>
<dbReference type="PANTHER" id="PTHR47094">
    <property type="entry name" value="ELFLESS, ISOFORM B"/>
    <property type="match status" value="1"/>
</dbReference>
<evidence type="ECO:0000256" key="4">
    <source>
        <dbReference type="PROSITE-ProRule" id="PRU00175"/>
    </source>
</evidence>
<dbReference type="InterPro" id="IPR001841">
    <property type="entry name" value="Znf_RING"/>
</dbReference>
<sequence length="250" mass="27247">MPQTTTSNAGSQSSHETPSSSSGRRESPASLRSIAERENRRLARLANQPADEIQTIVDVPSQNNTANGDSNENEPINTDDYSSQILAAAEMRARSHSNTRPWEVIEEPDDSLIIEDFGANSSNNCIDLTKTEKSGKPKRKRAKTTNKKKETTNVGGDASSKPPQESRKLADYTCAICLDSPENLAATPCGHIFCDFCIRSALGKTPATQKCPVCRRKVLPKSIICLEMMLGKPKTKTDNGASVEPEKKQL</sequence>
<feature type="compositionally biased region" description="Low complexity" evidence="5">
    <location>
        <begin position="11"/>
        <end position="22"/>
    </location>
</feature>
<evidence type="ECO:0000256" key="3">
    <source>
        <dbReference type="ARBA" id="ARBA00022833"/>
    </source>
</evidence>
<proteinExistence type="predicted"/>
<keyword evidence="7" id="KW-0436">Ligase</keyword>
<feature type="compositionally biased region" description="Polar residues" evidence="5">
    <location>
        <begin position="1"/>
        <end position="10"/>
    </location>
</feature>
<keyword evidence="3" id="KW-0862">Zinc</keyword>
<feature type="region of interest" description="Disordered" evidence="5">
    <location>
        <begin position="128"/>
        <end position="165"/>
    </location>
</feature>
<keyword evidence="9" id="KW-1185">Reference proteome</keyword>
<organism evidence="7 9">
    <name type="scientific">Schizosaccharomyces japonicus (strain yFS275 / FY16936)</name>
    <name type="common">Fission yeast</name>
    <dbReference type="NCBI Taxonomy" id="402676"/>
    <lineage>
        <taxon>Eukaryota</taxon>
        <taxon>Fungi</taxon>
        <taxon>Dikarya</taxon>
        <taxon>Ascomycota</taxon>
        <taxon>Taphrinomycotina</taxon>
        <taxon>Schizosaccharomycetes</taxon>
        <taxon>Schizosaccharomycetales</taxon>
        <taxon>Schizosaccharomycetaceae</taxon>
        <taxon>Schizosaccharomyces</taxon>
    </lineage>
</organism>
<dbReference type="VEuPathDB" id="FungiDB:SJAG_02299"/>
<evidence type="ECO:0000256" key="2">
    <source>
        <dbReference type="ARBA" id="ARBA00022771"/>
    </source>
</evidence>
<feature type="region of interest" description="Disordered" evidence="5">
    <location>
        <begin position="1"/>
        <end position="78"/>
    </location>
</feature>
<evidence type="ECO:0000313" key="8">
    <source>
        <dbReference type="JaponicusDB" id="SJAG_02299"/>
    </source>
</evidence>
<dbReference type="GO" id="GO:0008270">
    <property type="term" value="F:zinc ion binding"/>
    <property type="evidence" value="ECO:0007669"/>
    <property type="project" value="UniProtKB-KW"/>
</dbReference>
<evidence type="ECO:0000313" key="9">
    <source>
        <dbReference type="Proteomes" id="UP000001744"/>
    </source>
</evidence>
<gene>
    <name evidence="8" type="primary">slx8</name>
    <name evidence="7" type="ORF">SJAG_02299</name>
</gene>
<evidence type="ECO:0000313" key="7">
    <source>
        <dbReference type="EMBL" id="EEB07216.1"/>
    </source>
</evidence>
<dbReference type="RefSeq" id="XP_002173509.1">
    <property type="nucleotide sequence ID" value="XM_002173473.2"/>
</dbReference>
<dbReference type="OMA" id="IICLEMM"/>
<dbReference type="PROSITE" id="PS00518">
    <property type="entry name" value="ZF_RING_1"/>
    <property type="match status" value="1"/>
</dbReference>
<dbReference type="JaponicusDB" id="SJAG_02299">
    <property type="gene designation" value="slx8"/>
</dbReference>
<feature type="domain" description="RING-type" evidence="6">
    <location>
        <begin position="174"/>
        <end position="215"/>
    </location>
</feature>
<evidence type="ECO:0000256" key="1">
    <source>
        <dbReference type="ARBA" id="ARBA00022723"/>
    </source>
</evidence>
<evidence type="ECO:0000259" key="6">
    <source>
        <dbReference type="PROSITE" id="PS50089"/>
    </source>
</evidence>
<keyword evidence="2 4" id="KW-0863">Zinc-finger</keyword>
<dbReference type="GO" id="GO:0120290">
    <property type="term" value="P:stalled replication fork localization to nuclear periphery"/>
    <property type="evidence" value="ECO:0007669"/>
    <property type="project" value="EnsemblFungi"/>
</dbReference>
<dbReference type="Proteomes" id="UP000001744">
    <property type="component" value="Unassembled WGS sequence"/>
</dbReference>
<dbReference type="AlphaFoldDB" id="B6K235"/>
<dbReference type="GO" id="GO:0006310">
    <property type="term" value="P:DNA recombination"/>
    <property type="evidence" value="ECO:0007669"/>
    <property type="project" value="EnsemblFungi"/>
</dbReference>
<dbReference type="GO" id="GO:0061630">
    <property type="term" value="F:ubiquitin protein ligase activity"/>
    <property type="evidence" value="ECO:0007669"/>
    <property type="project" value="EnsemblFungi"/>
</dbReference>
<evidence type="ECO:0000256" key="5">
    <source>
        <dbReference type="SAM" id="MobiDB-lite"/>
    </source>
</evidence>
<dbReference type="InterPro" id="IPR013083">
    <property type="entry name" value="Znf_RING/FYVE/PHD"/>
</dbReference>
<dbReference type="EMBL" id="KE651166">
    <property type="protein sequence ID" value="EEB07216.1"/>
    <property type="molecule type" value="Genomic_DNA"/>
</dbReference>
<dbReference type="GO" id="GO:0033768">
    <property type="term" value="C:SUMO-targeted ubiquitin ligase complex"/>
    <property type="evidence" value="ECO:0007669"/>
    <property type="project" value="EnsemblFungi"/>
</dbReference>
<dbReference type="STRING" id="402676.B6K235"/>
<dbReference type="SUPFAM" id="SSF57850">
    <property type="entry name" value="RING/U-box"/>
    <property type="match status" value="1"/>
</dbReference>
<name>B6K235_SCHJY</name>
<dbReference type="PANTHER" id="PTHR47094:SF1">
    <property type="entry name" value="RING-TYPE E3 UBIQUITIN TRANSFERASE"/>
    <property type="match status" value="1"/>
</dbReference>
<dbReference type="GO" id="GO:0016874">
    <property type="term" value="F:ligase activity"/>
    <property type="evidence" value="ECO:0007669"/>
    <property type="project" value="UniProtKB-KW"/>
</dbReference>
<dbReference type="GO" id="GO:0000785">
    <property type="term" value="C:chromatin"/>
    <property type="evidence" value="ECO:0007669"/>
    <property type="project" value="EnsemblFungi"/>
</dbReference>
<dbReference type="GO" id="GO:0006511">
    <property type="term" value="P:ubiquitin-dependent protein catabolic process"/>
    <property type="evidence" value="ECO:0007669"/>
    <property type="project" value="EnsemblFungi"/>
</dbReference>
<dbReference type="PROSITE" id="PS50089">
    <property type="entry name" value="ZF_RING_2"/>
    <property type="match status" value="1"/>
</dbReference>
<dbReference type="Gene3D" id="3.30.40.10">
    <property type="entry name" value="Zinc/RING finger domain, C3HC4 (zinc finger)"/>
    <property type="match status" value="1"/>
</dbReference>
<dbReference type="GeneID" id="7049046"/>
<dbReference type="InterPro" id="IPR017907">
    <property type="entry name" value="Znf_RING_CS"/>
</dbReference>